<proteinExistence type="predicted"/>
<feature type="non-terminal residue" evidence="2">
    <location>
        <position position="1"/>
    </location>
</feature>
<protein>
    <submittedName>
        <fullName evidence="2">Uncharacterized protein</fullName>
    </submittedName>
</protein>
<evidence type="ECO:0000256" key="1">
    <source>
        <dbReference type="SAM" id="MobiDB-lite"/>
    </source>
</evidence>
<feature type="non-terminal residue" evidence="2">
    <location>
        <position position="159"/>
    </location>
</feature>
<organism evidence="2">
    <name type="scientific">Arion vulgaris</name>
    <dbReference type="NCBI Taxonomy" id="1028688"/>
    <lineage>
        <taxon>Eukaryota</taxon>
        <taxon>Metazoa</taxon>
        <taxon>Spiralia</taxon>
        <taxon>Lophotrochozoa</taxon>
        <taxon>Mollusca</taxon>
        <taxon>Gastropoda</taxon>
        <taxon>Heterobranchia</taxon>
        <taxon>Euthyneura</taxon>
        <taxon>Panpulmonata</taxon>
        <taxon>Eupulmonata</taxon>
        <taxon>Stylommatophora</taxon>
        <taxon>Helicina</taxon>
        <taxon>Arionoidea</taxon>
        <taxon>Arionidae</taxon>
        <taxon>Arion</taxon>
    </lineage>
</organism>
<name>A0A0B6YK28_9EUPU</name>
<evidence type="ECO:0000313" key="2">
    <source>
        <dbReference type="EMBL" id="CEK56542.1"/>
    </source>
</evidence>
<accession>A0A0B6YK28</accession>
<sequence length="159" mass="17869">IGQFAMPPIIEYLLETYGLGGTLLIIAALYSHCAISGALFRPFEQYGPEEKEIIAVPQNEDDKKALVQLTPDEGAEFQEVAISPDTNIVNSENGVITPPTENGIVNEKKRDTCVTFEDMKSKDSNDLIQEEAADNPENTRWSWRYSQNFDDDGKSYFER</sequence>
<feature type="region of interest" description="Disordered" evidence="1">
    <location>
        <begin position="121"/>
        <end position="159"/>
    </location>
</feature>
<feature type="compositionally biased region" description="Polar residues" evidence="1">
    <location>
        <begin position="136"/>
        <end position="148"/>
    </location>
</feature>
<dbReference type="EMBL" id="HACG01009677">
    <property type="protein sequence ID" value="CEK56542.1"/>
    <property type="molecule type" value="Transcribed_RNA"/>
</dbReference>
<reference evidence="2" key="1">
    <citation type="submission" date="2014-12" db="EMBL/GenBank/DDBJ databases">
        <title>Insight into the proteome of Arion vulgaris.</title>
        <authorList>
            <person name="Aradska J."/>
            <person name="Bulat T."/>
            <person name="Smidak R."/>
            <person name="Sarate P."/>
            <person name="Gangsoo J."/>
            <person name="Sialana F."/>
            <person name="Bilban M."/>
            <person name="Lubec G."/>
        </authorList>
    </citation>
    <scope>NUCLEOTIDE SEQUENCE</scope>
    <source>
        <tissue evidence="2">Skin</tissue>
    </source>
</reference>
<dbReference type="AlphaFoldDB" id="A0A0B6YK28"/>
<gene>
    <name evidence="2" type="primary">ORF27896</name>
</gene>